<dbReference type="Gene3D" id="3.30.70.60">
    <property type="match status" value="1"/>
</dbReference>
<dbReference type="GO" id="GO:0043107">
    <property type="term" value="P:type IV pilus-dependent motility"/>
    <property type="evidence" value="ECO:0007669"/>
    <property type="project" value="InterPro"/>
</dbReference>
<dbReference type="PANTHER" id="PTHR39555">
    <property type="entry name" value="FIMBRIAL ASSEMBLY PROTEIN PILO-LIKE PROTEIN-RELATED"/>
    <property type="match status" value="1"/>
</dbReference>
<accession>X1KJF0</accession>
<dbReference type="InterPro" id="IPR014717">
    <property type="entry name" value="Transl_elong_EF1B/ribsomal_bS6"/>
</dbReference>
<dbReference type="AlphaFoldDB" id="X1KJF0"/>
<protein>
    <recommendedName>
        <fullName evidence="3">Type 4a pilus biogenesis protein PilO</fullName>
    </recommendedName>
</protein>
<name>X1KJF0_9ZZZZ</name>
<dbReference type="GO" id="GO:0043683">
    <property type="term" value="P:type IV pilus assembly"/>
    <property type="evidence" value="ECO:0007669"/>
    <property type="project" value="InterPro"/>
</dbReference>
<dbReference type="Pfam" id="PF04350">
    <property type="entry name" value="PilO"/>
    <property type="match status" value="1"/>
</dbReference>
<dbReference type="EMBL" id="BARU01038215">
    <property type="protein sequence ID" value="GAH82183.1"/>
    <property type="molecule type" value="Genomic_DNA"/>
</dbReference>
<sequence length="179" mass="20643">IMTRGLRKFVFFILLLGVAYVAYQYMVKPANKHLAEQKARLHTKLARLDEFEKATPAAQDLSKLLEQLQEAVDFFESQLPPKSEIHKVLEQVTVIAQKQGLKPKTIKTLKKKDNSGYIEQPLKMELVGDFNSFYSFLLQLEKLPRIMKIRELKLDKQTKNEGQIAADFIVSIFFQNKTG</sequence>
<feature type="coiled-coil region" evidence="1">
    <location>
        <begin position="34"/>
        <end position="78"/>
    </location>
</feature>
<feature type="non-terminal residue" evidence="2">
    <location>
        <position position="1"/>
    </location>
</feature>
<reference evidence="2" key="1">
    <citation type="journal article" date="2014" name="Front. Microbiol.">
        <title>High frequency of phylogenetically diverse reductive dehalogenase-homologous genes in deep subseafloor sedimentary metagenomes.</title>
        <authorList>
            <person name="Kawai M."/>
            <person name="Futagami T."/>
            <person name="Toyoda A."/>
            <person name="Takaki Y."/>
            <person name="Nishi S."/>
            <person name="Hori S."/>
            <person name="Arai W."/>
            <person name="Tsubouchi T."/>
            <person name="Morono Y."/>
            <person name="Uchiyama I."/>
            <person name="Ito T."/>
            <person name="Fujiyama A."/>
            <person name="Inagaki F."/>
            <person name="Takami H."/>
        </authorList>
    </citation>
    <scope>NUCLEOTIDE SEQUENCE</scope>
    <source>
        <strain evidence="2">Expedition CK06-06</strain>
    </source>
</reference>
<keyword evidence="1" id="KW-0175">Coiled coil</keyword>
<evidence type="ECO:0000313" key="2">
    <source>
        <dbReference type="EMBL" id="GAH82183.1"/>
    </source>
</evidence>
<evidence type="ECO:0008006" key="3">
    <source>
        <dbReference type="Google" id="ProtNLM"/>
    </source>
</evidence>
<evidence type="ECO:0000256" key="1">
    <source>
        <dbReference type="SAM" id="Coils"/>
    </source>
</evidence>
<comment type="caution">
    <text evidence="2">The sequence shown here is derived from an EMBL/GenBank/DDBJ whole genome shotgun (WGS) entry which is preliminary data.</text>
</comment>
<gene>
    <name evidence="2" type="ORF">S03H2_59429</name>
</gene>
<dbReference type="PANTHER" id="PTHR39555:SF1">
    <property type="entry name" value="TYPE IV PILUS INNER MEMBRANE COMPONENT PILO"/>
    <property type="match status" value="1"/>
</dbReference>
<organism evidence="2">
    <name type="scientific">marine sediment metagenome</name>
    <dbReference type="NCBI Taxonomy" id="412755"/>
    <lineage>
        <taxon>unclassified sequences</taxon>
        <taxon>metagenomes</taxon>
        <taxon>ecological metagenomes</taxon>
    </lineage>
</organism>
<dbReference type="InterPro" id="IPR007445">
    <property type="entry name" value="PilO"/>
</dbReference>
<proteinExistence type="predicted"/>